<protein>
    <submittedName>
        <fullName evidence="1">Uncharacterized protein</fullName>
    </submittedName>
</protein>
<proteinExistence type="predicted"/>
<dbReference type="EMBL" id="CABHNJ010000018">
    <property type="protein sequence ID" value="VUW97616.1"/>
    <property type="molecule type" value="Genomic_DNA"/>
</dbReference>
<accession>A0A564SR14</accession>
<evidence type="ECO:0000313" key="1">
    <source>
        <dbReference type="EMBL" id="VUW97616.1"/>
    </source>
</evidence>
<name>A0A564SR14_STRVE</name>
<gene>
    <name evidence="1" type="ORF">SSSS39_00974</name>
</gene>
<reference evidence="1 2" key="1">
    <citation type="submission" date="2019-07" db="EMBL/GenBank/DDBJ databases">
        <authorList>
            <person name="Hibberd C M."/>
            <person name="Gehrig L. J."/>
            <person name="Chang H.-W."/>
            <person name="Venkatesh S."/>
        </authorList>
    </citation>
    <scope>NUCLEOTIDE SEQUENCE [LARGE SCALE GENOMIC DNA]</scope>
    <source>
        <strain evidence="1">Streptococcus_salivarius_SS_Bg39</strain>
    </source>
</reference>
<organism evidence="1 2">
    <name type="scientific">Streptococcus vestibularis</name>
    <dbReference type="NCBI Taxonomy" id="1343"/>
    <lineage>
        <taxon>Bacteria</taxon>
        <taxon>Bacillati</taxon>
        <taxon>Bacillota</taxon>
        <taxon>Bacilli</taxon>
        <taxon>Lactobacillales</taxon>
        <taxon>Streptococcaceae</taxon>
        <taxon>Streptococcus</taxon>
    </lineage>
</organism>
<dbReference type="Proteomes" id="UP000380217">
    <property type="component" value="Unassembled WGS sequence"/>
</dbReference>
<evidence type="ECO:0000313" key="2">
    <source>
        <dbReference type="Proteomes" id="UP000380217"/>
    </source>
</evidence>
<sequence>MEDKGGLTLACLNIKKLVKMMVGLSANIKKTNLKNDICFHYESIN</sequence>
<dbReference type="AlphaFoldDB" id="A0A564SR14"/>